<dbReference type="PIRSF" id="PIRSF006221">
    <property type="entry name" value="Ketosamine-3-kinase"/>
    <property type="match status" value="1"/>
</dbReference>
<evidence type="ECO:0000256" key="1">
    <source>
        <dbReference type="PIRNR" id="PIRNR006221"/>
    </source>
</evidence>
<evidence type="ECO:0000313" key="2">
    <source>
        <dbReference type="EMBL" id="KRM84219.1"/>
    </source>
</evidence>
<dbReference type="SUPFAM" id="SSF56112">
    <property type="entry name" value="Protein kinase-like (PK-like)"/>
    <property type="match status" value="1"/>
</dbReference>
<dbReference type="Pfam" id="PF03881">
    <property type="entry name" value="Fructosamin_kin"/>
    <property type="match status" value="1"/>
</dbReference>
<name>A0A0R2C790_9LACO</name>
<organism evidence="2 3">
    <name type="scientific">Liquorilactobacillus vini DSM 20605</name>
    <dbReference type="NCBI Taxonomy" id="1133569"/>
    <lineage>
        <taxon>Bacteria</taxon>
        <taxon>Bacillati</taxon>
        <taxon>Bacillota</taxon>
        <taxon>Bacilli</taxon>
        <taxon>Lactobacillales</taxon>
        <taxon>Lactobacillaceae</taxon>
        <taxon>Liquorilactobacillus</taxon>
    </lineage>
</organism>
<comment type="caution">
    <text evidence="2">The sequence shown here is derived from an EMBL/GenBank/DDBJ whole genome shotgun (WGS) entry which is preliminary data.</text>
</comment>
<keyword evidence="1 2" id="KW-0418">Kinase</keyword>
<proteinExistence type="inferred from homology"/>
<dbReference type="Gene3D" id="3.90.1200.10">
    <property type="match status" value="1"/>
</dbReference>
<comment type="similarity">
    <text evidence="1">Belongs to the fructosamine kinase family.</text>
</comment>
<dbReference type="PATRIC" id="fig|1133569.4.peg.2254"/>
<evidence type="ECO:0000313" key="3">
    <source>
        <dbReference type="Proteomes" id="UP000051576"/>
    </source>
</evidence>
<dbReference type="Proteomes" id="UP000051576">
    <property type="component" value="Unassembled WGS sequence"/>
</dbReference>
<dbReference type="GO" id="GO:0016301">
    <property type="term" value="F:kinase activity"/>
    <property type="evidence" value="ECO:0007669"/>
    <property type="project" value="UniProtKB-UniRule"/>
</dbReference>
<dbReference type="OrthoDB" id="5291879at2"/>
<keyword evidence="3" id="KW-1185">Reference proteome</keyword>
<sequence length="286" mass="32509">MDQKWLAQLPVEKIVSWQPVGGGDVNQAFHLQTIQQDFFLLVQPHTDANFYQGEIAGLKDFQRAGIKAPQVIANGEINGDAYLLLNYLLLARSGDQRLLGKEVARLHQVVSPNGKFGYQFPYAGTSISFSNTWTDSWSDLFLKQRLDRLAQHLQRKGFWQPPQIQLYRQARQVIAAELAFHPSQPVLLHGDFWAGNFAFLTDGQPALMDPAALYGDREFDIGITTVFGGFTPAFYQAYQHELPLTKGYQRRLNSYRLYYLMVHLDKFGMSYAASVKNLLLTIIKDC</sequence>
<dbReference type="InterPro" id="IPR016477">
    <property type="entry name" value="Fructo-/Ketosamine-3-kinase"/>
</dbReference>
<dbReference type="eggNOG" id="COG3001">
    <property type="taxonomic scope" value="Bacteria"/>
</dbReference>
<protein>
    <submittedName>
        <fullName evidence="2">Fructosamine-3-kinase</fullName>
    </submittedName>
</protein>
<gene>
    <name evidence="2" type="ORF">FD21_GL002090</name>
</gene>
<dbReference type="AlphaFoldDB" id="A0A0R2C790"/>
<dbReference type="InterPro" id="IPR011009">
    <property type="entry name" value="Kinase-like_dom_sf"/>
</dbReference>
<accession>A0A0R2C790</accession>
<keyword evidence="1" id="KW-0808">Transferase</keyword>
<dbReference type="PANTHER" id="PTHR12149:SF8">
    <property type="entry name" value="PROTEIN-RIBULOSAMINE 3-KINASE"/>
    <property type="match status" value="1"/>
</dbReference>
<dbReference type="Gene3D" id="3.30.200.20">
    <property type="entry name" value="Phosphorylase Kinase, domain 1"/>
    <property type="match status" value="1"/>
</dbReference>
<reference evidence="2 3" key="1">
    <citation type="journal article" date="2015" name="Genome Announc.">
        <title>Expanding the biotechnology potential of lactobacilli through comparative genomics of 213 strains and associated genera.</title>
        <authorList>
            <person name="Sun Z."/>
            <person name="Harris H.M."/>
            <person name="McCann A."/>
            <person name="Guo C."/>
            <person name="Argimon S."/>
            <person name="Zhang W."/>
            <person name="Yang X."/>
            <person name="Jeffery I.B."/>
            <person name="Cooney J.C."/>
            <person name="Kagawa T.F."/>
            <person name="Liu W."/>
            <person name="Song Y."/>
            <person name="Salvetti E."/>
            <person name="Wrobel A."/>
            <person name="Rasinkangas P."/>
            <person name="Parkhill J."/>
            <person name="Rea M.C."/>
            <person name="O'Sullivan O."/>
            <person name="Ritari J."/>
            <person name="Douillard F.P."/>
            <person name="Paul Ross R."/>
            <person name="Yang R."/>
            <person name="Briner A.E."/>
            <person name="Felis G.E."/>
            <person name="de Vos W.M."/>
            <person name="Barrangou R."/>
            <person name="Klaenhammer T.R."/>
            <person name="Caufield P.W."/>
            <person name="Cui Y."/>
            <person name="Zhang H."/>
            <person name="O'Toole P.W."/>
        </authorList>
    </citation>
    <scope>NUCLEOTIDE SEQUENCE [LARGE SCALE GENOMIC DNA]</scope>
    <source>
        <strain evidence="2 3">DSM 20605</strain>
    </source>
</reference>
<dbReference type="RefSeq" id="WP_010579811.1">
    <property type="nucleotide sequence ID" value="NZ_AHYZ01000039.1"/>
</dbReference>
<dbReference type="EMBL" id="AYYX01000088">
    <property type="protein sequence ID" value="KRM84219.1"/>
    <property type="molecule type" value="Genomic_DNA"/>
</dbReference>
<dbReference type="PANTHER" id="PTHR12149">
    <property type="entry name" value="FRUCTOSAMINE 3 KINASE-RELATED PROTEIN"/>
    <property type="match status" value="1"/>
</dbReference>